<dbReference type="AlphaFoldDB" id="A0A438AMR7"/>
<proteinExistence type="predicted"/>
<reference evidence="1 2" key="1">
    <citation type="submission" date="2018-11" db="EMBL/GenBank/DDBJ databases">
        <title>Mesobaculum littorinae gen. nov., sp. nov., isolated from Littorina scabra that represents a novel genus of the order Rhodobacteraceae.</title>
        <authorList>
            <person name="Li F."/>
        </authorList>
    </citation>
    <scope>NUCLEOTIDE SEQUENCE [LARGE SCALE GENOMIC DNA]</scope>
    <source>
        <strain evidence="1 2">M0103</strain>
    </source>
</reference>
<dbReference type="RefSeq" id="WP_127905358.1">
    <property type="nucleotide sequence ID" value="NZ_RQXX01000001.1"/>
</dbReference>
<sequence>MAEREVWGFKIRTSPSGKRIWPSELKREATRRLREDGMSPGDVAAELDAHECLVRKWWVADRRERGEKISVDGPAFAQISVEPAVAPAAPQTTTAGNGSAGSAHLYVGGICLQFPLSINEADLLKLIHVAGQCQ</sequence>
<comment type="caution">
    <text evidence="1">The sequence shown here is derived from an EMBL/GenBank/DDBJ whole genome shotgun (WGS) entry which is preliminary data.</text>
</comment>
<evidence type="ECO:0000313" key="2">
    <source>
        <dbReference type="Proteomes" id="UP000285908"/>
    </source>
</evidence>
<organism evidence="1 2">
    <name type="scientific">Mesobaculum littorinae</name>
    <dbReference type="NCBI Taxonomy" id="2486419"/>
    <lineage>
        <taxon>Bacteria</taxon>
        <taxon>Pseudomonadati</taxon>
        <taxon>Pseudomonadota</taxon>
        <taxon>Alphaproteobacteria</taxon>
        <taxon>Rhodobacterales</taxon>
        <taxon>Roseobacteraceae</taxon>
        <taxon>Mesobaculum</taxon>
    </lineage>
</organism>
<name>A0A438AMR7_9RHOB</name>
<accession>A0A438AMR7</accession>
<dbReference type="EMBL" id="RQXX01000001">
    <property type="protein sequence ID" value="RVV99915.1"/>
    <property type="molecule type" value="Genomic_DNA"/>
</dbReference>
<evidence type="ECO:0008006" key="3">
    <source>
        <dbReference type="Google" id="ProtNLM"/>
    </source>
</evidence>
<dbReference type="OrthoDB" id="7850083at2"/>
<protein>
    <recommendedName>
        <fullName evidence="3">Transposase</fullName>
    </recommendedName>
</protein>
<keyword evidence="2" id="KW-1185">Reference proteome</keyword>
<gene>
    <name evidence="1" type="ORF">EKE94_04445</name>
</gene>
<evidence type="ECO:0000313" key="1">
    <source>
        <dbReference type="EMBL" id="RVV99915.1"/>
    </source>
</evidence>
<dbReference type="Proteomes" id="UP000285908">
    <property type="component" value="Unassembled WGS sequence"/>
</dbReference>